<feature type="domain" description="C2" evidence="10">
    <location>
        <begin position="266"/>
        <end position="386"/>
    </location>
</feature>
<dbReference type="CDD" id="cd08379">
    <property type="entry name" value="C2D_MCTP_PRT_plant"/>
    <property type="match status" value="1"/>
</dbReference>
<feature type="chain" id="PRO_5038691608" description="C2 domain-containing protein" evidence="9">
    <location>
        <begin position="23"/>
        <end position="1028"/>
    </location>
</feature>
<evidence type="ECO:0000256" key="6">
    <source>
        <dbReference type="ARBA" id="ARBA00023136"/>
    </source>
</evidence>
<evidence type="ECO:0000256" key="4">
    <source>
        <dbReference type="ARBA" id="ARBA00022737"/>
    </source>
</evidence>
<dbReference type="Gene3D" id="2.60.40.150">
    <property type="entry name" value="C2 domain"/>
    <property type="match status" value="4"/>
</dbReference>
<feature type="domain" description="C2" evidence="10">
    <location>
        <begin position="598"/>
        <end position="726"/>
    </location>
</feature>
<evidence type="ECO:0000256" key="8">
    <source>
        <dbReference type="SAM" id="Phobius"/>
    </source>
</evidence>
<dbReference type="PANTHER" id="PTHR31425">
    <property type="entry name" value="PHOSPHORIBOSYLANTHRANILATE TRANSFERASE ISOFORM 1"/>
    <property type="match status" value="1"/>
</dbReference>
<dbReference type="InterPro" id="IPR035892">
    <property type="entry name" value="C2_domain_sf"/>
</dbReference>
<comment type="caution">
    <text evidence="11">The sequence shown here is derived from an EMBL/GenBank/DDBJ whole genome shotgun (WGS) entry which is preliminary data.</text>
</comment>
<comment type="similarity">
    <text evidence="2">Belongs to the MCTP family.</text>
</comment>
<evidence type="ECO:0000259" key="10">
    <source>
        <dbReference type="PROSITE" id="PS50004"/>
    </source>
</evidence>
<dbReference type="Pfam" id="PF00168">
    <property type="entry name" value="C2"/>
    <property type="match status" value="4"/>
</dbReference>
<dbReference type="InterPro" id="IPR047255">
    <property type="entry name" value="C2D_MCTP_PRT_plant"/>
</dbReference>
<keyword evidence="12" id="KW-1185">Reference proteome</keyword>
<evidence type="ECO:0000256" key="3">
    <source>
        <dbReference type="ARBA" id="ARBA00022692"/>
    </source>
</evidence>
<dbReference type="Proteomes" id="UP000886520">
    <property type="component" value="Chromosome 4"/>
</dbReference>
<comment type="subcellular location">
    <subcellularLocation>
        <location evidence="1">Membrane</location>
        <topology evidence="1">Multi-pass membrane protein</topology>
    </subcellularLocation>
</comment>
<dbReference type="InterPro" id="IPR000008">
    <property type="entry name" value="C2_dom"/>
</dbReference>
<evidence type="ECO:0000256" key="2">
    <source>
        <dbReference type="ARBA" id="ARBA00007923"/>
    </source>
</evidence>
<dbReference type="InterPro" id="IPR047258">
    <property type="entry name" value="C2C_MCTP_PRT_plant"/>
</dbReference>
<evidence type="ECO:0000256" key="7">
    <source>
        <dbReference type="SAM" id="MobiDB-lite"/>
    </source>
</evidence>
<dbReference type="PROSITE" id="PS50004">
    <property type="entry name" value="C2"/>
    <property type="match status" value="4"/>
</dbReference>
<dbReference type="FunFam" id="2.60.40.150:FF:000119">
    <property type="entry name" value="C2 domain-containing protein"/>
    <property type="match status" value="1"/>
</dbReference>
<dbReference type="InterPro" id="IPR047259">
    <property type="entry name" value="QUIRKY-like"/>
</dbReference>
<feature type="transmembrane region" description="Helical" evidence="8">
    <location>
        <begin position="826"/>
        <end position="844"/>
    </location>
</feature>
<feature type="domain" description="C2" evidence="10">
    <location>
        <begin position="16"/>
        <end position="135"/>
    </location>
</feature>
<evidence type="ECO:0000256" key="9">
    <source>
        <dbReference type="SAM" id="SignalP"/>
    </source>
</evidence>
<sequence>MVKAVLLSTLNFCLLDCNHAKASPSGMGSGRARSVVVEVCRANSLMPKDGQGSASAFVEVDFDNQRKQTKTKARDLNPTWNEKLIFNISDPSTFEDEIIEVNVYNDKKSTRGSFLGRVKIPCRNLPKEAADPVSYTLDKRSLFSNVRGEIYIKAYYTEDSGGQNQGGKKNKGGGGGGGEGKQAEEKQNSVTFDSSVEEAVFELKPSAQIKYAQQQQSEARKVHLQQGHPGNYSSVMAAQGRTGSTPADFNLRETNPKLAATARRMNMLHSEKTSTYDLVERMEYLYVKVVKARGLAAKDITGSSDPYVLIKVGNVSARTRVLEKTLNPDWNQVFAFGKDKFQAPLLELYVKDKDTIKDDFLGYLGVEIAEVPTRVPPDSPLAPQWYKLEGKKGHSANLGEIMVSVWRGTQADEAFPEAWQSDSGGHPAAKSKVYLSPRLWYLRVNVIEAQDLLLPGDKNRIPDVRVKVQLGFQTGQTRPSGNRSSNPFWNEDLMFVAAEPFEDQLILTVEDRVSANKDQVVGKVQIAVGTIERRVDHRQVTSRWYNLEKHTVQEKPAEGQPNPNQPPKPKDTGKFMSRIHLRVCLDGGYHVLDESTHYSSDMRPSAKQIWKAPIGVLELGILTGSGFLPMKTKDQRGTTDAYVVAKYGQKWVRSRTIVDSFAPRWNEQYTWEVYDPCTVLTVGVFDNTHLMNGMNEKGGGPKDGRIGKVRIRLSTLESDRVYTHSYPLLLLQPSGVKKMGELELAVRFSSSSMMNVLACYTRPLLPKMHYLHPLGVAQLETLRNYAMRIVAARLTRAEPPFRTEVVQYMLDVDSNLWSMRKSKANWFRILGVLSGMIAVGRWFSDICRWKNPVTTVLVHFLFLILIWYPELILPTLFLYMFLIGAWHYRFRQRHPPHMDPRLSHADAADPDELDEEFDNIPTSKPQEVVRARYDRLRAVSGRIQTVLGDMATQGERLQALLSWRDPRATCMFILFCLLAAVILYVTPFKVVAVLYGFYVLRHPRFRDKVPGLHMNFFRRLPALSDRML</sequence>
<feature type="region of interest" description="Disordered" evidence="7">
    <location>
        <begin position="551"/>
        <end position="573"/>
    </location>
</feature>
<organism evidence="11 12">
    <name type="scientific">Adiantum capillus-veneris</name>
    <name type="common">Maidenhair fern</name>
    <dbReference type="NCBI Taxonomy" id="13818"/>
    <lineage>
        <taxon>Eukaryota</taxon>
        <taxon>Viridiplantae</taxon>
        <taxon>Streptophyta</taxon>
        <taxon>Embryophyta</taxon>
        <taxon>Tracheophyta</taxon>
        <taxon>Polypodiopsida</taxon>
        <taxon>Polypodiidae</taxon>
        <taxon>Polypodiales</taxon>
        <taxon>Pteridineae</taxon>
        <taxon>Pteridaceae</taxon>
        <taxon>Vittarioideae</taxon>
        <taxon>Adiantum</taxon>
    </lineage>
</organism>
<keyword evidence="9" id="KW-0732">Signal</keyword>
<dbReference type="InterPro" id="IPR047257">
    <property type="entry name" value="C2B_MCTP_PRT_plant"/>
</dbReference>
<dbReference type="FunFam" id="2.60.40.150:FF:000090">
    <property type="entry name" value="C2 domain-containing protein"/>
    <property type="match status" value="1"/>
</dbReference>
<keyword evidence="6 8" id="KW-0472">Membrane</keyword>
<keyword evidence="5 8" id="KW-1133">Transmembrane helix</keyword>
<evidence type="ECO:0000313" key="12">
    <source>
        <dbReference type="Proteomes" id="UP000886520"/>
    </source>
</evidence>
<feature type="transmembrane region" description="Helical" evidence="8">
    <location>
        <begin position="856"/>
        <end position="883"/>
    </location>
</feature>
<dbReference type="CDD" id="cd04019">
    <property type="entry name" value="C2C_MCTP_PRT_plant"/>
    <property type="match status" value="1"/>
</dbReference>
<dbReference type="PANTHER" id="PTHR31425:SF50">
    <property type="entry name" value="FT-INTERACTING PROTEIN 3-RELATED"/>
    <property type="match status" value="1"/>
</dbReference>
<dbReference type="GO" id="GO:0016020">
    <property type="term" value="C:membrane"/>
    <property type="evidence" value="ECO:0007669"/>
    <property type="project" value="UniProtKB-SubCell"/>
</dbReference>
<dbReference type="Pfam" id="PF08372">
    <property type="entry name" value="PRT_C"/>
    <property type="match status" value="1"/>
</dbReference>
<evidence type="ECO:0000313" key="11">
    <source>
        <dbReference type="EMBL" id="KAI5080523.1"/>
    </source>
</evidence>
<dbReference type="SMART" id="SM00239">
    <property type="entry name" value="C2"/>
    <property type="match status" value="4"/>
</dbReference>
<feature type="signal peptide" evidence="9">
    <location>
        <begin position="1"/>
        <end position="22"/>
    </location>
</feature>
<dbReference type="EMBL" id="JABFUD020000004">
    <property type="protein sequence ID" value="KAI5080523.1"/>
    <property type="molecule type" value="Genomic_DNA"/>
</dbReference>
<feature type="domain" description="C2" evidence="10">
    <location>
        <begin position="423"/>
        <end position="545"/>
    </location>
</feature>
<gene>
    <name evidence="11" type="ORF">GOP47_0003706</name>
</gene>
<keyword evidence="3 8" id="KW-0812">Transmembrane</keyword>
<feature type="transmembrane region" description="Helical" evidence="8">
    <location>
        <begin position="972"/>
        <end position="998"/>
    </location>
</feature>
<reference evidence="11" key="1">
    <citation type="submission" date="2021-01" db="EMBL/GenBank/DDBJ databases">
        <title>Adiantum capillus-veneris genome.</title>
        <authorList>
            <person name="Fang Y."/>
            <person name="Liao Q."/>
        </authorList>
    </citation>
    <scope>NUCLEOTIDE SEQUENCE</scope>
    <source>
        <strain evidence="11">H3</strain>
        <tissue evidence="11">Leaf</tissue>
    </source>
</reference>
<dbReference type="InterPro" id="IPR013583">
    <property type="entry name" value="MCTP_C"/>
</dbReference>
<dbReference type="AlphaFoldDB" id="A0A9D4V7D4"/>
<protein>
    <recommendedName>
        <fullName evidence="10">C2 domain-containing protein</fullName>
    </recommendedName>
</protein>
<proteinExistence type="inferred from homology"/>
<accession>A0A9D4V7D4</accession>
<keyword evidence="4" id="KW-0677">Repeat</keyword>
<evidence type="ECO:0000256" key="1">
    <source>
        <dbReference type="ARBA" id="ARBA00004141"/>
    </source>
</evidence>
<dbReference type="CDD" id="cd08378">
    <property type="entry name" value="C2B_MCTP_PRT_plant"/>
    <property type="match status" value="1"/>
</dbReference>
<dbReference type="SUPFAM" id="SSF49562">
    <property type="entry name" value="C2 domain (Calcium/lipid-binding domain, CaLB)"/>
    <property type="match status" value="4"/>
</dbReference>
<feature type="region of interest" description="Disordered" evidence="7">
    <location>
        <begin position="159"/>
        <end position="189"/>
    </location>
</feature>
<evidence type="ECO:0000256" key="5">
    <source>
        <dbReference type="ARBA" id="ARBA00022989"/>
    </source>
</evidence>
<dbReference type="OrthoDB" id="67700at2759"/>
<name>A0A9D4V7D4_ADICA</name>